<dbReference type="EMBL" id="BSDZ01000013">
    <property type="protein sequence ID" value="GLI62309.1"/>
    <property type="molecule type" value="Genomic_DNA"/>
</dbReference>
<keyword evidence="3" id="KW-1185">Reference proteome</keyword>
<dbReference type="Proteomes" id="UP001165090">
    <property type="component" value="Unassembled WGS sequence"/>
</dbReference>
<reference evidence="2 3" key="1">
    <citation type="journal article" date="2023" name="IScience">
        <title>Expanded male sex-determining region conserved during the evolution of homothallism in the green alga Volvox.</title>
        <authorList>
            <person name="Yamamoto K."/>
            <person name="Matsuzaki R."/>
            <person name="Mahakham W."/>
            <person name="Heman W."/>
            <person name="Sekimoto H."/>
            <person name="Kawachi M."/>
            <person name="Minakuchi Y."/>
            <person name="Toyoda A."/>
            <person name="Nozaki H."/>
        </authorList>
    </citation>
    <scope>NUCLEOTIDE SEQUENCE [LARGE SCALE GENOMIC DNA]</scope>
    <source>
        <strain evidence="2 3">NIES-4468</strain>
    </source>
</reference>
<evidence type="ECO:0000313" key="3">
    <source>
        <dbReference type="Proteomes" id="UP001165090"/>
    </source>
</evidence>
<organism evidence="2 3">
    <name type="scientific">Volvox africanus</name>
    <dbReference type="NCBI Taxonomy" id="51714"/>
    <lineage>
        <taxon>Eukaryota</taxon>
        <taxon>Viridiplantae</taxon>
        <taxon>Chlorophyta</taxon>
        <taxon>core chlorophytes</taxon>
        <taxon>Chlorophyceae</taxon>
        <taxon>CS clade</taxon>
        <taxon>Chlamydomonadales</taxon>
        <taxon>Volvocaceae</taxon>
        <taxon>Volvox</taxon>
    </lineage>
</organism>
<dbReference type="SUPFAM" id="SSF57850">
    <property type="entry name" value="RING/U-box"/>
    <property type="match status" value="1"/>
</dbReference>
<feature type="region of interest" description="Disordered" evidence="1">
    <location>
        <begin position="275"/>
        <end position="297"/>
    </location>
</feature>
<comment type="caution">
    <text evidence="2">The sequence shown here is derived from an EMBL/GenBank/DDBJ whole genome shotgun (WGS) entry which is preliminary data.</text>
</comment>
<evidence type="ECO:0000256" key="1">
    <source>
        <dbReference type="SAM" id="MobiDB-lite"/>
    </source>
</evidence>
<feature type="non-terminal residue" evidence="2">
    <location>
        <position position="458"/>
    </location>
</feature>
<name>A0ABQ5RXX5_9CHLO</name>
<feature type="region of interest" description="Disordered" evidence="1">
    <location>
        <begin position="201"/>
        <end position="220"/>
    </location>
</feature>
<evidence type="ECO:0000313" key="2">
    <source>
        <dbReference type="EMBL" id="GLI62309.1"/>
    </source>
</evidence>
<dbReference type="InterPro" id="IPR013083">
    <property type="entry name" value="Znf_RING/FYVE/PHD"/>
</dbReference>
<accession>A0ABQ5RXX5</accession>
<dbReference type="Gene3D" id="3.30.40.10">
    <property type="entry name" value="Zinc/RING finger domain, C3HC4 (zinc finger)"/>
    <property type="match status" value="1"/>
</dbReference>
<sequence>MNTLGTDRITVTLPSRYLCCLSKRVMKHPVVLSGEPATNYDRDSLAHYVSRNGWKSPASGNPFVPTDIVSCPSLEAEIGVQFWQLYQPDGVRPPVQVDLTGETVDLITGSPPICTATDGTQALGNTGTKAFPAADSLSIRGRGNSCNYYRKQPSSNAAVTFPSEYQHDSGNAGASLLGLNHVATNPLMTTAAATVAAAPACPQPNLTHPPSRKRVSSVSGWRRVECPREEPGDAAGCSGRPSKVARLPQQGAPECDQEANLTAATQRMMTLAADGQQKSNQGVGAGEEVTGAKLPGSWNTAPMSWGTAMSPSVAGLAVTATGCGTEPAANCVAPAANAIVTAAAAAPSPVGAAMAPPAVAVPAEPVTMTHVSNLCTSRPVLLIDRVEDCPARGEGDPGIHETAASAAPRPEQLGTAAVGCAATGVADSRRREVAQVTNHDGAASRAVSGAAGSERSPE</sequence>
<protein>
    <recommendedName>
        <fullName evidence="4">U-box domain-containing protein</fullName>
    </recommendedName>
</protein>
<evidence type="ECO:0008006" key="4">
    <source>
        <dbReference type="Google" id="ProtNLM"/>
    </source>
</evidence>
<feature type="region of interest" description="Disordered" evidence="1">
    <location>
        <begin position="227"/>
        <end position="254"/>
    </location>
</feature>
<feature type="region of interest" description="Disordered" evidence="1">
    <location>
        <begin position="392"/>
        <end position="411"/>
    </location>
</feature>
<gene>
    <name evidence="2" type="ORF">VaNZ11_004916</name>
</gene>
<feature type="region of interest" description="Disordered" evidence="1">
    <location>
        <begin position="431"/>
        <end position="458"/>
    </location>
</feature>
<proteinExistence type="predicted"/>
<feature type="compositionally biased region" description="Low complexity" evidence="1">
    <location>
        <begin position="441"/>
        <end position="458"/>
    </location>
</feature>